<evidence type="ECO:0000259" key="13">
    <source>
        <dbReference type="Pfam" id="PF00464"/>
    </source>
</evidence>
<dbReference type="EMBL" id="LGFG01000001">
    <property type="protein sequence ID" value="KUK23856.1"/>
    <property type="molecule type" value="Genomic_DNA"/>
</dbReference>
<dbReference type="RefSeq" id="WP_012310391.1">
    <property type="nucleotide sequence ID" value="NZ_DAITJQ010000003.1"/>
</dbReference>
<dbReference type="CDD" id="cd00378">
    <property type="entry name" value="SHMT"/>
    <property type="match status" value="1"/>
</dbReference>
<dbReference type="GO" id="GO:0019264">
    <property type="term" value="P:glycine biosynthetic process from serine"/>
    <property type="evidence" value="ECO:0007669"/>
    <property type="project" value="UniProtKB-UniRule"/>
</dbReference>
<organism evidence="14 15">
    <name type="scientific">Thermotoga petrophila</name>
    <dbReference type="NCBI Taxonomy" id="93929"/>
    <lineage>
        <taxon>Bacteria</taxon>
        <taxon>Thermotogati</taxon>
        <taxon>Thermotogota</taxon>
        <taxon>Thermotogae</taxon>
        <taxon>Thermotogales</taxon>
        <taxon>Thermotogaceae</taxon>
        <taxon>Thermotoga</taxon>
    </lineage>
</organism>
<evidence type="ECO:0000256" key="1">
    <source>
        <dbReference type="ARBA" id="ARBA00001528"/>
    </source>
</evidence>
<comment type="catalytic activity">
    <reaction evidence="1 11">
        <text>(6R)-5,10-methylene-5,6,7,8-tetrahydrofolate + glycine + H2O = (6S)-5,6,7,8-tetrahydrofolate + L-serine</text>
        <dbReference type="Rhea" id="RHEA:15481"/>
        <dbReference type="ChEBI" id="CHEBI:15377"/>
        <dbReference type="ChEBI" id="CHEBI:15636"/>
        <dbReference type="ChEBI" id="CHEBI:33384"/>
        <dbReference type="ChEBI" id="CHEBI:57305"/>
        <dbReference type="ChEBI" id="CHEBI:57453"/>
        <dbReference type="EC" id="2.1.2.1"/>
    </reaction>
</comment>
<dbReference type="NCBIfam" id="NF000586">
    <property type="entry name" value="PRK00011.1"/>
    <property type="match status" value="1"/>
</dbReference>
<dbReference type="InterPro" id="IPR001085">
    <property type="entry name" value="Ser_HO-MeTrfase"/>
</dbReference>
<evidence type="ECO:0000256" key="3">
    <source>
        <dbReference type="ARBA" id="ARBA00004496"/>
    </source>
</evidence>
<dbReference type="PROSITE" id="PS00096">
    <property type="entry name" value="SHMT"/>
    <property type="match status" value="1"/>
</dbReference>
<dbReference type="InterPro" id="IPR015422">
    <property type="entry name" value="PyrdxlP-dep_Trfase_small"/>
</dbReference>
<evidence type="ECO:0000256" key="10">
    <source>
        <dbReference type="ARBA" id="ARBA00022898"/>
    </source>
</evidence>
<dbReference type="SUPFAM" id="SSF53383">
    <property type="entry name" value="PLP-dependent transferases"/>
    <property type="match status" value="1"/>
</dbReference>
<feature type="binding site" evidence="11">
    <location>
        <position position="118"/>
    </location>
    <ligand>
        <name>(6S)-5,6,7,8-tetrahydrofolate</name>
        <dbReference type="ChEBI" id="CHEBI:57453"/>
    </ligand>
</feature>
<dbReference type="GO" id="GO:0030170">
    <property type="term" value="F:pyridoxal phosphate binding"/>
    <property type="evidence" value="ECO:0007669"/>
    <property type="project" value="UniProtKB-UniRule"/>
</dbReference>
<comment type="function">
    <text evidence="11">Catalyzes the reversible interconversion of serine and glycine with tetrahydrofolate (THF) serving as the one-carbon carrier. This reaction serves as the major source of one-carbon groups required for the biosynthesis of purines, thymidylate, methionine, and other important biomolecules. Also exhibits THF-independent aldolase activity toward beta-hydroxyamino acids, producing glycine and aldehydes, via a retro-aldol mechanism.</text>
</comment>
<feature type="site" description="Plays an important role in substrate specificity" evidence="11">
    <location>
        <position position="226"/>
    </location>
</feature>
<dbReference type="UniPathway" id="UPA00193"/>
<dbReference type="PANTHER" id="PTHR11680">
    <property type="entry name" value="SERINE HYDROXYMETHYLTRANSFERASE"/>
    <property type="match status" value="1"/>
</dbReference>
<feature type="domain" description="Serine hydroxymethyltransferase-like" evidence="13">
    <location>
        <begin position="6"/>
        <end position="382"/>
    </location>
</feature>
<proteinExistence type="inferred from homology"/>
<dbReference type="FunFam" id="3.40.640.10:FF:000001">
    <property type="entry name" value="Serine hydroxymethyltransferase"/>
    <property type="match status" value="1"/>
</dbReference>
<dbReference type="GO" id="GO:0005829">
    <property type="term" value="C:cytosol"/>
    <property type="evidence" value="ECO:0007669"/>
    <property type="project" value="TreeGrafter"/>
</dbReference>
<evidence type="ECO:0000256" key="4">
    <source>
        <dbReference type="ARBA" id="ARBA00006376"/>
    </source>
</evidence>
<dbReference type="FunFam" id="3.90.1150.10:FF:000003">
    <property type="entry name" value="Serine hydroxymethyltransferase"/>
    <property type="match status" value="1"/>
</dbReference>
<feature type="binding site" evidence="11">
    <location>
        <begin position="351"/>
        <end position="353"/>
    </location>
    <ligand>
        <name>(6S)-5,6,7,8-tetrahydrofolate</name>
        <dbReference type="ChEBI" id="CHEBI:57453"/>
    </ligand>
</feature>
<comment type="subunit">
    <text evidence="5 11">Homodimer.</text>
</comment>
<dbReference type="GO" id="GO:0032259">
    <property type="term" value="P:methylation"/>
    <property type="evidence" value="ECO:0007669"/>
    <property type="project" value="UniProtKB-KW"/>
</dbReference>
<feature type="modified residue" description="N6-(pyridoxal phosphate)lysine" evidence="11 12">
    <location>
        <position position="227"/>
    </location>
</feature>
<comment type="cofactor">
    <cofactor evidence="2 11 12">
        <name>pyridoxal 5'-phosphate</name>
        <dbReference type="ChEBI" id="CHEBI:597326"/>
    </cofactor>
</comment>
<dbReference type="Pfam" id="PF00464">
    <property type="entry name" value="SHMT"/>
    <property type="match status" value="1"/>
</dbReference>
<sequence length="427" mass="47402">MWKHVKQVDPEIYEVLVNELKRQEYGLELIASENFASLAVIETMGSMLTNKYAEGYPQKRYYGGCEWVDRAEELAIERAKRLFGAKFANVQPHSGSQANMAVYLALAQPGDTIMGMSLSHGGHLTHGAPVNFSGKIFKVVPYGVNLETETIDYDEVRRLALEHKPKIIVAGGSAYARIIDFKRFREIADEVGAYLMVDMAHFAGLVAAGIHPNPLEYAHVVTSTTHKTLRGPRGGLILTNDPDIAKAVDKTIFPGIQGGPLMHVIAAKAVCFKEAMTEEFKEYQNQVVKNAKKMAEEFQKRGYRIVSGGTDTHLFLVDLTPKDITGKAAEKALESCGITVNKNTIPNEKRSPFVASGIRIGTPAVTTRGMKEEEMEEIAEMIDLVLSNVTDENGTVKPEVREEVSKRVRELCERFPLYRDKIEGVEI</sequence>
<evidence type="ECO:0000256" key="11">
    <source>
        <dbReference type="HAMAP-Rule" id="MF_00051"/>
    </source>
</evidence>
<dbReference type="HAMAP" id="MF_00051">
    <property type="entry name" value="SHMT"/>
    <property type="match status" value="1"/>
</dbReference>
<protein>
    <recommendedName>
        <fullName evidence="11">Serine hydroxymethyltransferase</fullName>
        <shortName evidence="11">SHMT</shortName>
        <shortName evidence="11">Serine methylase</shortName>
        <ecNumber evidence="11">2.1.2.1</ecNumber>
    </recommendedName>
</protein>
<dbReference type="Proteomes" id="UP000058636">
    <property type="component" value="Unassembled WGS sequence"/>
</dbReference>
<keyword evidence="14" id="KW-0489">Methyltransferase</keyword>
<dbReference type="Gene3D" id="3.40.640.10">
    <property type="entry name" value="Type I PLP-dependent aspartate aminotransferase-like (Major domain)"/>
    <property type="match status" value="1"/>
</dbReference>
<dbReference type="GO" id="GO:0004372">
    <property type="term" value="F:glycine hydroxymethyltransferase activity"/>
    <property type="evidence" value="ECO:0007669"/>
    <property type="project" value="UniProtKB-UniRule"/>
</dbReference>
<comment type="pathway">
    <text evidence="11">One-carbon metabolism; tetrahydrofolate interconversion.</text>
</comment>
<dbReference type="UniPathway" id="UPA00288">
    <property type="reaction ID" value="UER01023"/>
</dbReference>
<dbReference type="InterPro" id="IPR015421">
    <property type="entry name" value="PyrdxlP-dep_Trfase_major"/>
</dbReference>
<dbReference type="AlphaFoldDB" id="A0A117L346"/>
<comment type="subcellular location">
    <subcellularLocation>
        <location evidence="3 11">Cytoplasm</location>
    </subcellularLocation>
</comment>
<keyword evidence="10 11" id="KW-0663">Pyridoxal phosphate</keyword>
<evidence type="ECO:0000256" key="9">
    <source>
        <dbReference type="ARBA" id="ARBA00022679"/>
    </source>
</evidence>
<comment type="similarity">
    <text evidence="4 11">Belongs to the SHMT family.</text>
</comment>
<dbReference type="PATRIC" id="fig|93930.3.peg.1253"/>
<dbReference type="PANTHER" id="PTHR11680:SF35">
    <property type="entry name" value="SERINE HYDROXYMETHYLTRANSFERASE 1"/>
    <property type="match status" value="1"/>
</dbReference>
<evidence type="ECO:0000256" key="8">
    <source>
        <dbReference type="ARBA" id="ARBA00022605"/>
    </source>
</evidence>
<keyword evidence="6 11" id="KW-0963">Cytoplasm</keyword>
<accession>A0A117L346</accession>
<dbReference type="InterPro" id="IPR019798">
    <property type="entry name" value="Ser_HO-MeTrfase_PLP_BS"/>
</dbReference>
<gene>
    <name evidence="11" type="primary">glyA</name>
    <name evidence="14" type="ORF">XD57_0013</name>
</gene>
<evidence type="ECO:0000313" key="15">
    <source>
        <dbReference type="Proteomes" id="UP000058636"/>
    </source>
</evidence>
<comment type="caution">
    <text evidence="14">The sequence shown here is derived from an EMBL/GenBank/DDBJ whole genome shotgun (WGS) entry which is preliminary data.</text>
</comment>
<reference evidence="14 15" key="1">
    <citation type="journal article" date="2015" name="MBio">
        <title>Genome-Resolved Metagenomic Analysis Reveals Roles for Candidate Phyla and Other Microbial Community Members in Biogeochemical Transformations in Oil Reservoirs.</title>
        <authorList>
            <person name="Hu P."/>
            <person name="Tom L."/>
            <person name="Singh A."/>
            <person name="Thomas B.C."/>
            <person name="Baker B.J."/>
            <person name="Piceno Y.M."/>
            <person name="Andersen G.L."/>
            <person name="Banfield J.F."/>
        </authorList>
    </citation>
    <scope>NUCLEOTIDE SEQUENCE [LARGE SCALE GENOMIC DNA]</scope>
    <source>
        <strain evidence="14">46_26</strain>
    </source>
</reference>
<dbReference type="Gene3D" id="3.90.1150.10">
    <property type="entry name" value="Aspartate Aminotransferase, domain 1"/>
    <property type="match status" value="1"/>
</dbReference>
<dbReference type="GO" id="GO:0035999">
    <property type="term" value="P:tetrahydrofolate interconversion"/>
    <property type="evidence" value="ECO:0007669"/>
    <property type="project" value="UniProtKB-UniRule"/>
</dbReference>
<dbReference type="GO" id="GO:0008168">
    <property type="term" value="F:methyltransferase activity"/>
    <property type="evidence" value="ECO:0007669"/>
    <property type="project" value="UniProtKB-KW"/>
</dbReference>
<keyword evidence="7 11" id="KW-0554">One-carbon metabolism</keyword>
<dbReference type="PIRSF" id="PIRSF000412">
    <property type="entry name" value="SHMT"/>
    <property type="match status" value="1"/>
</dbReference>
<keyword evidence="9 11" id="KW-0808">Transferase</keyword>
<keyword evidence="8 11" id="KW-0028">Amino-acid biosynthesis</keyword>
<evidence type="ECO:0000256" key="6">
    <source>
        <dbReference type="ARBA" id="ARBA00022490"/>
    </source>
</evidence>
<dbReference type="InterPro" id="IPR015424">
    <property type="entry name" value="PyrdxlP-dep_Trfase"/>
</dbReference>
<evidence type="ECO:0000313" key="14">
    <source>
        <dbReference type="EMBL" id="KUK23856.1"/>
    </source>
</evidence>
<evidence type="ECO:0000256" key="7">
    <source>
        <dbReference type="ARBA" id="ARBA00022563"/>
    </source>
</evidence>
<evidence type="ECO:0000256" key="12">
    <source>
        <dbReference type="PIRSR" id="PIRSR000412-50"/>
    </source>
</evidence>
<dbReference type="SMR" id="A0A117L346"/>
<dbReference type="InterPro" id="IPR039429">
    <property type="entry name" value="SHMT-like_dom"/>
</dbReference>
<dbReference type="InterPro" id="IPR049943">
    <property type="entry name" value="Ser_HO-MeTrfase-like"/>
</dbReference>
<evidence type="ECO:0000256" key="5">
    <source>
        <dbReference type="ARBA" id="ARBA00011738"/>
    </source>
</evidence>
<dbReference type="EC" id="2.1.2.1" evidence="11"/>
<comment type="caution">
    <text evidence="11">Lacks conserved residue(s) required for the propagation of feature annotation.</text>
</comment>
<comment type="pathway">
    <text evidence="11">Amino-acid biosynthesis; glycine biosynthesis; glycine from L-serine: step 1/1.</text>
</comment>
<feature type="binding site" evidence="11">
    <location>
        <begin position="122"/>
        <end position="124"/>
    </location>
    <ligand>
        <name>(6S)-5,6,7,8-tetrahydrofolate</name>
        <dbReference type="ChEBI" id="CHEBI:57453"/>
    </ligand>
</feature>
<evidence type="ECO:0000256" key="2">
    <source>
        <dbReference type="ARBA" id="ARBA00001933"/>
    </source>
</evidence>
<name>A0A117L346_9THEM</name>